<dbReference type="EMBL" id="CABPSI010000002">
    <property type="protein sequence ID" value="VVD86836.1"/>
    <property type="molecule type" value="Genomic_DNA"/>
</dbReference>
<keyword evidence="8" id="KW-1185">Reference proteome</keyword>
<name>A0A5E4TF86_9BURK</name>
<gene>
    <name evidence="7" type="primary">pcaK_1</name>
    <name evidence="7" type="ORF">PIN31115_01381</name>
</gene>
<sequence length="457" mass="47382">MPTPRIDLRALIDERPFGRYQLLVTALCALIVFLDGFDTQAIGYVAPAIVHALGIERAALSPVFSASLVGLTLGALIGGPLSDRLGRRPVLIAGMLIFGVMSLATALAQSVTALLILRLVTGIGLGCVMPNAIALTGEFAPERVRSTAIMVMFCGFSLGAALGGLAAAGLIRDFGWQSVFVVGGLLPLAATLLAWRCLPESPRFLIAHAKDPARLRAVLRKLAPDLPADAQIDGGVDVHASGHAGVRALFADKRVRITLLLWVIFFMSLMDLYFLSSWLPTVIHDAGIPLDTAALITSMLQIGGTLGTLTLGRVFDRVPPFKALSAVYLCAAVCIVLVGLAGTSVAVLAATIFGAGFCVVGGQIGANALAARTYPTTIRGTGVGWALGIGRIGSIVGPMVGGVLLALQWDPQHLFMMAAVPALIASVAALAISVGVRRSGGETIRPPEAADTATETA</sequence>
<proteinExistence type="predicted"/>
<dbReference type="InterPro" id="IPR020846">
    <property type="entry name" value="MFS_dom"/>
</dbReference>
<dbReference type="GO" id="GO:0046943">
    <property type="term" value="F:carboxylic acid transmembrane transporter activity"/>
    <property type="evidence" value="ECO:0007669"/>
    <property type="project" value="TreeGrafter"/>
</dbReference>
<dbReference type="Gene3D" id="1.20.1250.20">
    <property type="entry name" value="MFS general substrate transporter like domains"/>
    <property type="match status" value="1"/>
</dbReference>
<feature type="transmembrane region" description="Helical" evidence="5">
    <location>
        <begin position="347"/>
        <end position="370"/>
    </location>
</feature>
<evidence type="ECO:0000256" key="2">
    <source>
        <dbReference type="ARBA" id="ARBA00022692"/>
    </source>
</evidence>
<dbReference type="GO" id="GO:0005886">
    <property type="term" value="C:plasma membrane"/>
    <property type="evidence" value="ECO:0007669"/>
    <property type="project" value="TreeGrafter"/>
</dbReference>
<feature type="transmembrane region" description="Helical" evidence="5">
    <location>
        <begin position="323"/>
        <end position="341"/>
    </location>
</feature>
<feature type="transmembrane region" description="Helical" evidence="5">
    <location>
        <begin position="90"/>
        <end position="109"/>
    </location>
</feature>
<evidence type="ECO:0000256" key="5">
    <source>
        <dbReference type="SAM" id="Phobius"/>
    </source>
</evidence>
<feature type="transmembrane region" description="Helical" evidence="5">
    <location>
        <begin position="292"/>
        <end position="311"/>
    </location>
</feature>
<dbReference type="Pfam" id="PF07690">
    <property type="entry name" value="MFS_1"/>
    <property type="match status" value="1"/>
</dbReference>
<dbReference type="PROSITE" id="PS00217">
    <property type="entry name" value="SUGAR_TRANSPORT_2"/>
    <property type="match status" value="1"/>
</dbReference>
<dbReference type="PANTHER" id="PTHR23508">
    <property type="entry name" value="CARBOXYLIC ACID TRANSPORTER PROTEIN HOMOLOG"/>
    <property type="match status" value="1"/>
</dbReference>
<feature type="transmembrane region" description="Helical" evidence="5">
    <location>
        <begin position="115"/>
        <end position="135"/>
    </location>
</feature>
<evidence type="ECO:0000256" key="4">
    <source>
        <dbReference type="ARBA" id="ARBA00023136"/>
    </source>
</evidence>
<reference evidence="7 8" key="1">
    <citation type="submission" date="2019-08" db="EMBL/GenBank/DDBJ databases">
        <authorList>
            <person name="Peeters C."/>
        </authorList>
    </citation>
    <scope>NUCLEOTIDE SEQUENCE [LARGE SCALE GENOMIC DNA]</scope>
    <source>
        <strain evidence="7 8">LMG 31115</strain>
    </source>
</reference>
<dbReference type="InterPro" id="IPR036259">
    <property type="entry name" value="MFS_trans_sf"/>
</dbReference>
<dbReference type="PROSITE" id="PS00216">
    <property type="entry name" value="SUGAR_TRANSPORT_1"/>
    <property type="match status" value="1"/>
</dbReference>
<feature type="domain" description="Major facilitator superfamily (MFS) profile" evidence="6">
    <location>
        <begin position="24"/>
        <end position="437"/>
    </location>
</feature>
<feature type="transmembrane region" description="Helical" evidence="5">
    <location>
        <begin position="259"/>
        <end position="280"/>
    </location>
</feature>
<keyword evidence="3 5" id="KW-1133">Transmembrane helix</keyword>
<dbReference type="PANTHER" id="PTHR23508:SF10">
    <property type="entry name" value="CARBOXYLIC ACID TRANSPORTER PROTEIN HOMOLOG"/>
    <property type="match status" value="1"/>
</dbReference>
<dbReference type="InterPro" id="IPR005829">
    <property type="entry name" value="Sugar_transporter_CS"/>
</dbReference>
<feature type="transmembrane region" description="Helical" evidence="5">
    <location>
        <begin position="413"/>
        <end position="436"/>
    </location>
</feature>
<keyword evidence="4 5" id="KW-0472">Membrane</keyword>
<evidence type="ECO:0000256" key="3">
    <source>
        <dbReference type="ARBA" id="ARBA00022989"/>
    </source>
</evidence>
<dbReference type="Proteomes" id="UP000333828">
    <property type="component" value="Unassembled WGS sequence"/>
</dbReference>
<feature type="transmembrane region" description="Helical" evidence="5">
    <location>
        <begin position="382"/>
        <end position="407"/>
    </location>
</feature>
<evidence type="ECO:0000313" key="7">
    <source>
        <dbReference type="EMBL" id="VVD86836.1"/>
    </source>
</evidence>
<feature type="transmembrane region" description="Helical" evidence="5">
    <location>
        <begin position="147"/>
        <end position="168"/>
    </location>
</feature>
<evidence type="ECO:0000313" key="8">
    <source>
        <dbReference type="Proteomes" id="UP000333828"/>
    </source>
</evidence>
<feature type="transmembrane region" description="Helical" evidence="5">
    <location>
        <begin position="174"/>
        <end position="195"/>
    </location>
</feature>
<dbReference type="SUPFAM" id="SSF103473">
    <property type="entry name" value="MFS general substrate transporter"/>
    <property type="match status" value="1"/>
</dbReference>
<feature type="transmembrane region" description="Helical" evidence="5">
    <location>
        <begin position="20"/>
        <end position="46"/>
    </location>
</feature>
<protein>
    <submittedName>
        <fullName evidence="7">4-hydroxybenzoate transporter PcaK</fullName>
    </submittedName>
</protein>
<keyword evidence="2 5" id="KW-0812">Transmembrane</keyword>
<evidence type="ECO:0000259" key="6">
    <source>
        <dbReference type="PROSITE" id="PS50850"/>
    </source>
</evidence>
<evidence type="ECO:0000256" key="1">
    <source>
        <dbReference type="ARBA" id="ARBA00004141"/>
    </source>
</evidence>
<dbReference type="AlphaFoldDB" id="A0A5E4TF86"/>
<dbReference type="RefSeq" id="WP_150683484.1">
    <property type="nucleotide sequence ID" value="NZ_CABPSI010000002.1"/>
</dbReference>
<dbReference type="InterPro" id="IPR011701">
    <property type="entry name" value="MFS"/>
</dbReference>
<accession>A0A5E4TF86</accession>
<dbReference type="CDD" id="cd17365">
    <property type="entry name" value="MFS_PcaK_like"/>
    <property type="match status" value="1"/>
</dbReference>
<feature type="transmembrane region" description="Helical" evidence="5">
    <location>
        <begin position="58"/>
        <end position="78"/>
    </location>
</feature>
<comment type="subcellular location">
    <subcellularLocation>
        <location evidence="1">Membrane</location>
        <topology evidence="1">Multi-pass membrane protein</topology>
    </subcellularLocation>
</comment>
<dbReference type="PROSITE" id="PS50850">
    <property type="entry name" value="MFS"/>
    <property type="match status" value="1"/>
</dbReference>
<organism evidence="7 8">
    <name type="scientific">Pandoraea iniqua</name>
    <dbReference type="NCBI Taxonomy" id="2508288"/>
    <lineage>
        <taxon>Bacteria</taxon>
        <taxon>Pseudomonadati</taxon>
        <taxon>Pseudomonadota</taxon>
        <taxon>Betaproteobacteria</taxon>
        <taxon>Burkholderiales</taxon>
        <taxon>Burkholderiaceae</taxon>
        <taxon>Pandoraea</taxon>
    </lineage>
</organism>